<dbReference type="EMBL" id="BSYO01000007">
    <property type="protein sequence ID" value="GMH07626.1"/>
    <property type="molecule type" value="Genomic_DNA"/>
</dbReference>
<dbReference type="SUPFAM" id="SSF50985">
    <property type="entry name" value="RCC1/BLIP-II"/>
    <property type="match status" value="1"/>
</dbReference>
<feature type="repeat" description="RCC1" evidence="6">
    <location>
        <begin position="330"/>
        <end position="381"/>
    </location>
</feature>
<evidence type="ECO:0000313" key="11">
    <source>
        <dbReference type="EMBL" id="GMH07626.1"/>
    </source>
</evidence>
<evidence type="ECO:0000256" key="6">
    <source>
        <dbReference type="PROSITE-ProRule" id="PRU00235"/>
    </source>
</evidence>
<dbReference type="InterPro" id="IPR009091">
    <property type="entry name" value="RCC1/BLIP-II"/>
</dbReference>
<evidence type="ECO:0000259" key="10">
    <source>
        <dbReference type="PROSITE" id="PS51514"/>
    </source>
</evidence>
<feature type="repeat" description="RCC1" evidence="6">
    <location>
        <begin position="605"/>
        <end position="656"/>
    </location>
</feature>
<dbReference type="SUPFAM" id="SSF50729">
    <property type="entry name" value="PH domain-like"/>
    <property type="match status" value="1"/>
</dbReference>
<dbReference type="SMART" id="SM00064">
    <property type="entry name" value="FYVE"/>
    <property type="match status" value="1"/>
</dbReference>
<dbReference type="PANTHER" id="PTHR22870">
    <property type="entry name" value="REGULATOR OF CHROMOSOME CONDENSATION"/>
    <property type="match status" value="1"/>
</dbReference>
<dbReference type="InterPro" id="IPR017455">
    <property type="entry name" value="Znf_FYVE-rel"/>
</dbReference>
<feature type="repeat" description="RCC1" evidence="6">
    <location>
        <begin position="553"/>
        <end position="604"/>
    </location>
</feature>
<protein>
    <submittedName>
        <fullName evidence="11">Uncharacterized protein</fullName>
    </submittedName>
</protein>
<dbReference type="PANTHER" id="PTHR22870:SF437">
    <property type="entry name" value="REGULATOR OF CHROMOSOME CONDENSATION (RCC1) FAMILY WITH FYVE ZINC FINGER DOMAIN-CONTAINING PROTEIN"/>
    <property type="match status" value="1"/>
</dbReference>
<evidence type="ECO:0000256" key="1">
    <source>
        <dbReference type="ARBA" id="ARBA00022723"/>
    </source>
</evidence>
<dbReference type="InterPro" id="IPR011011">
    <property type="entry name" value="Znf_FYVE_PHD"/>
</dbReference>
<dbReference type="CDD" id="cd00065">
    <property type="entry name" value="FYVE_like_SF"/>
    <property type="match status" value="1"/>
</dbReference>
<feature type="repeat" description="RCC1" evidence="6">
    <location>
        <begin position="437"/>
        <end position="488"/>
    </location>
</feature>
<dbReference type="Pfam" id="PF25390">
    <property type="entry name" value="WD40_RLD"/>
    <property type="match status" value="1"/>
</dbReference>
<evidence type="ECO:0000256" key="5">
    <source>
        <dbReference type="PROSITE-ProRule" id="PRU00091"/>
    </source>
</evidence>
<keyword evidence="12" id="KW-1185">Reference proteome</keyword>
<accession>A0AAD3SBC9</accession>
<dbReference type="SUPFAM" id="SSF57903">
    <property type="entry name" value="FYVE/PHD zinc finger"/>
    <property type="match status" value="1"/>
</dbReference>
<evidence type="ECO:0000313" key="12">
    <source>
        <dbReference type="Proteomes" id="UP001279734"/>
    </source>
</evidence>
<dbReference type="FunFam" id="2.130.10.30:FF:000028">
    <property type="entry name" value="PH, RCC1 and FYVE domains-containing protein 1"/>
    <property type="match status" value="1"/>
</dbReference>
<dbReference type="Gene3D" id="2.30.29.30">
    <property type="entry name" value="Pleckstrin-homology domain (PH domain)/Phosphotyrosine-binding domain (PTB)"/>
    <property type="match status" value="1"/>
</dbReference>
<evidence type="ECO:0000256" key="7">
    <source>
        <dbReference type="SAM" id="Coils"/>
    </source>
</evidence>
<feature type="coiled-coil region" evidence="7">
    <location>
        <begin position="867"/>
        <end position="943"/>
    </location>
</feature>
<feature type="compositionally biased region" description="Polar residues" evidence="8">
    <location>
        <begin position="143"/>
        <end position="166"/>
    </location>
</feature>
<dbReference type="PROSITE" id="PS50012">
    <property type="entry name" value="RCC1_3"/>
    <property type="match status" value="7"/>
</dbReference>
<dbReference type="Gene3D" id="2.130.10.30">
    <property type="entry name" value="Regulator of chromosome condensation 1/beta-lactamase-inhibitor protein II"/>
    <property type="match status" value="2"/>
</dbReference>
<comment type="caution">
    <text evidence="11">The sequence shown here is derived from an EMBL/GenBank/DDBJ whole genome shotgun (WGS) entry which is preliminary data.</text>
</comment>
<dbReference type="Gene3D" id="3.30.40.10">
    <property type="entry name" value="Zinc/RING finger domain, C3HC4 (zinc finger)"/>
    <property type="match status" value="1"/>
</dbReference>
<dbReference type="Pfam" id="PF16627">
    <property type="entry name" value="BRX_assoc"/>
    <property type="match status" value="1"/>
</dbReference>
<evidence type="ECO:0000256" key="8">
    <source>
        <dbReference type="SAM" id="MobiDB-lite"/>
    </source>
</evidence>
<dbReference type="InterPro" id="IPR058923">
    <property type="entry name" value="RCC1-like_dom"/>
</dbReference>
<name>A0AAD3SBC9_NEPGR</name>
<gene>
    <name evidence="11" type="ORF">Nepgr_009466</name>
</gene>
<feature type="region of interest" description="Disordered" evidence="8">
    <location>
        <begin position="769"/>
        <end position="803"/>
    </location>
</feature>
<feature type="repeat" description="RCC1" evidence="6">
    <location>
        <begin position="382"/>
        <end position="436"/>
    </location>
</feature>
<dbReference type="CDD" id="cd13365">
    <property type="entry name" value="PH_PLC_plant-like"/>
    <property type="match status" value="1"/>
</dbReference>
<dbReference type="InterPro" id="IPR011993">
    <property type="entry name" value="PH-like_dom_sf"/>
</dbReference>
<dbReference type="InterPro" id="IPR000306">
    <property type="entry name" value="Znf_FYVE"/>
</dbReference>
<dbReference type="Pfam" id="PF08381">
    <property type="entry name" value="BRX"/>
    <property type="match status" value="1"/>
</dbReference>
<feature type="compositionally biased region" description="Basic and acidic residues" evidence="8">
    <location>
        <begin position="1025"/>
        <end position="1036"/>
    </location>
</feature>
<dbReference type="FunFam" id="3.30.40.10:FF:000619">
    <property type="entry name" value="Putative E3 ubiquitin-protein ligase HERC1"/>
    <property type="match status" value="1"/>
</dbReference>
<evidence type="ECO:0000256" key="2">
    <source>
        <dbReference type="ARBA" id="ARBA00022737"/>
    </source>
</evidence>
<dbReference type="PROSITE" id="PS51514">
    <property type="entry name" value="BRX"/>
    <property type="match status" value="1"/>
</dbReference>
<dbReference type="PROSITE" id="PS00626">
    <property type="entry name" value="RCC1_2"/>
    <property type="match status" value="3"/>
</dbReference>
<dbReference type="AlphaFoldDB" id="A0AAD3SBC9"/>
<dbReference type="Pfam" id="PF01363">
    <property type="entry name" value="FYVE"/>
    <property type="match status" value="1"/>
</dbReference>
<feature type="domain" description="FYVE-type" evidence="9">
    <location>
        <begin position="661"/>
        <end position="723"/>
    </location>
</feature>
<dbReference type="FunFam" id="2.130.10.30:FF:000031">
    <property type="entry name" value="PH, RCC1 and FYVE domains-containing protein 1"/>
    <property type="match status" value="1"/>
</dbReference>
<proteinExistence type="predicted"/>
<feature type="region of interest" description="Disordered" evidence="8">
    <location>
        <begin position="836"/>
        <end position="860"/>
    </location>
</feature>
<keyword evidence="7" id="KW-0175">Coiled coil</keyword>
<keyword evidence="4" id="KW-0862">Zinc</keyword>
<dbReference type="InterPro" id="IPR051210">
    <property type="entry name" value="Ub_ligase/GEF_domain"/>
</dbReference>
<dbReference type="Pfam" id="PF16457">
    <property type="entry name" value="PH_12"/>
    <property type="match status" value="1"/>
</dbReference>
<dbReference type="InterPro" id="IPR027988">
    <property type="entry name" value="BRX_N"/>
</dbReference>
<dbReference type="PROSITE" id="PS50178">
    <property type="entry name" value="ZF_FYVE"/>
    <property type="match status" value="1"/>
</dbReference>
<evidence type="ECO:0000256" key="4">
    <source>
        <dbReference type="ARBA" id="ARBA00022833"/>
    </source>
</evidence>
<keyword evidence="2" id="KW-0677">Repeat</keyword>
<dbReference type="PRINTS" id="PR00633">
    <property type="entry name" value="RCCNDNSATION"/>
</dbReference>
<dbReference type="GO" id="GO:0008270">
    <property type="term" value="F:zinc ion binding"/>
    <property type="evidence" value="ECO:0007669"/>
    <property type="project" value="UniProtKB-KW"/>
</dbReference>
<feature type="region of interest" description="Disordered" evidence="8">
    <location>
        <begin position="133"/>
        <end position="193"/>
    </location>
</feature>
<organism evidence="11 12">
    <name type="scientific">Nepenthes gracilis</name>
    <name type="common">Slender pitcher plant</name>
    <dbReference type="NCBI Taxonomy" id="150966"/>
    <lineage>
        <taxon>Eukaryota</taxon>
        <taxon>Viridiplantae</taxon>
        <taxon>Streptophyta</taxon>
        <taxon>Embryophyta</taxon>
        <taxon>Tracheophyta</taxon>
        <taxon>Spermatophyta</taxon>
        <taxon>Magnoliopsida</taxon>
        <taxon>eudicotyledons</taxon>
        <taxon>Gunneridae</taxon>
        <taxon>Pentapetalae</taxon>
        <taxon>Caryophyllales</taxon>
        <taxon>Nepenthaceae</taxon>
        <taxon>Nepenthes</taxon>
    </lineage>
</organism>
<dbReference type="InterPro" id="IPR013083">
    <property type="entry name" value="Znf_RING/FYVE/PHD"/>
</dbReference>
<feature type="repeat" description="RCC1" evidence="6">
    <location>
        <begin position="501"/>
        <end position="552"/>
    </location>
</feature>
<feature type="compositionally biased region" description="Low complexity" evidence="8">
    <location>
        <begin position="836"/>
        <end position="856"/>
    </location>
</feature>
<feature type="compositionally biased region" description="Polar residues" evidence="8">
    <location>
        <begin position="989"/>
        <end position="1023"/>
    </location>
</feature>
<evidence type="ECO:0000259" key="9">
    <source>
        <dbReference type="PROSITE" id="PS50178"/>
    </source>
</evidence>
<dbReference type="InterPro" id="IPR001849">
    <property type="entry name" value="PH_domain"/>
</dbReference>
<feature type="repeat" description="RCC1" evidence="6">
    <location>
        <begin position="268"/>
        <end position="329"/>
    </location>
</feature>
<keyword evidence="3 5" id="KW-0863">Zinc-finger</keyword>
<evidence type="ECO:0000256" key="3">
    <source>
        <dbReference type="ARBA" id="ARBA00022771"/>
    </source>
</evidence>
<reference evidence="11" key="1">
    <citation type="submission" date="2023-05" db="EMBL/GenBank/DDBJ databases">
        <title>Nepenthes gracilis genome sequencing.</title>
        <authorList>
            <person name="Fukushima K."/>
        </authorList>
    </citation>
    <scope>NUCLEOTIDE SEQUENCE</scope>
    <source>
        <strain evidence="11">SING2019-196</strain>
    </source>
</reference>
<feature type="region of interest" description="Disordered" evidence="8">
    <location>
        <begin position="989"/>
        <end position="1037"/>
    </location>
</feature>
<dbReference type="Pfam" id="PF13713">
    <property type="entry name" value="BRX_N"/>
    <property type="match status" value="1"/>
</dbReference>
<dbReference type="Proteomes" id="UP001279734">
    <property type="component" value="Unassembled WGS sequence"/>
</dbReference>
<dbReference type="InterPro" id="IPR000408">
    <property type="entry name" value="Reg_chr_condens"/>
</dbReference>
<feature type="domain" description="BRX" evidence="10">
    <location>
        <begin position="1035"/>
        <end position="1090"/>
    </location>
</feature>
<keyword evidence="1" id="KW-0479">Metal-binding</keyword>
<sequence>MSKMDRMTSDLNRNGSVERDIEQAITALKRGATLLKYGRRGKPKFCPFRLSNDESILIWYSGKEEKHLKLSHVSRIISGQRTPIFQRYPRPEKEYQSFSLIYNDRSLDLICKDKDEAEVWFSGLKSLISRGRHKKWKTESRSDGVSSEANSPRTYTRRSSPLNSPFASADSLPKDGTDHHRLHSPYESPPKNGMDKPFSDVILYAVPPKGLFPLDSAGGSVHSVSSGGSDSVHGHMKGIPMDAFRMSLSSAVSSSSQGSGHDDGDALGDVFIWGEGTGEGILGGGTHRVGSCFGAKMDSLLPKALESAVVLDVHNIACGGRHAALVTKQGEIFSWGEESGGRLGHGVDSDASQPKLIDALSNTNIELVACGEYHTCAVTLSGDLYTWGDGTFSFGLLGHGNDVSHWVPRRVNGPLEGIHVSYISCGPWHTAVVTSSGQLFTFGDGTFGVLGHGDRKSVSTPREVESLKGLRTVRAACGVWHTAAVVEVMVGNSGSSNCSSGKLFTWGDGDKGHLGHGDREPKLVPTCVAALVEPNFCQVACGHSLTVALTTSGHVYTMGSPVYGQLGNTQADGKLPTRVEGKLSKNFVEEIACGSYHVAILTSRTEVYTWGKGSHGRLGHGDAEDRNSPTLVEALKDKQVKSVACGTNFTAAICLHKWVSGVDQSMCSGCRQPFNFKRKRHNCYNCGLVFCHSCSVKKSLKASMAPNPNKPYRVCDHCFAKLRKAIETEASSHSSSSRKGVMSQAFNDLNEKDEKLDSKPHAQLARLSSMESFKQEESQASKKNKKLEFSSSRVSPVPNGGSQWGALNISKSFNPVFGSSKKFFSASVPGSRIVSRATSPISRRASPPRSTTPTPTLSGLMSPKVTVDDAQRINDCLSQEVIRLRAQVENLTRRAQLREEELERTTKKLKEAIAIAGEETAKCKAAKEVIKSLTAQLKEMAERLPVGATRNSKLLSPPALASNPASAEVSHVSMDQFSGQMPWLQSDSNGLDSQVQTNWSSTPSTRSSVMNKSVYSEATTRIGSRTKEGESRHENEWVEQDDPGVYITFISLPGGVKDLKRVRFSRKRFSEKQAEQWWAENRARVYEQYNVRMVDKSSVGGDSEDVTR</sequence>
<dbReference type="InterPro" id="IPR013591">
    <property type="entry name" value="Brevis_radix_dom"/>
</dbReference>